<organism evidence="2">
    <name type="scientific">Zooxanthella nutricula</name>
    <dbReference type="NCBI Taxonomy" id="1333877"/>
    <lineage>
        <taxon>Eukaryota</taxon>
        <taxon>Sar</taxon>
        <taxon>Alveolata</taxon>
        <taxon>Dinophyceae</taxon>
        <taxon>Peridiniales</taxon>
        <taxon>Peridiniales incertae sedis</taxon>
        <taxon>Zooxanthella</taxon>
    </lineage>
</organism>
<proteinExistence type="predicted"/>
<dbReference type="PANTHER" id="PTHR12126">
    <property type="entry name" value="NADH-UBIQUINONE OXIDOREDUCTASE 39 KDA SUBUNIT-RELATED"/>
    <property type="match status" value="1"/>
</dbReference>
<name>A0A6U6XEC1_9DINO</name>
<dbReference type="Pfam" id="PF13460">
    <property type="entry name" value="NAD_binding_10"/>
    <property type="match status" value="1"/>
</dbReference>
<dbReference type="Gene3D" id="3.40.50.720">
    <property type="entry name" value="NAD(P)-binding Rossmann-like Domain"/>
    <property type="match status" value="1"/>
</dbReference>
<dbReference type="EMBL" id="HBGW01103183">
    <property type="protein sequence ID" value="CAD9647431.1"/>
    <property type="molecule type" value="Transcribed_RNA"/>
</dbReference>
<dbReference type="GO" id="GO:0005739">
    <property type="term" value="C:mitochondrion"/>
    <property type="evidence" value="ECO:0007669"/>
    <property type="project" value="TreeGrafter"/>
</dbReference>
<sequence length="253" mass="26223">MAAPGSALVFGGRGFVGAAICRELARRGIPVQSLSRSDKAGSGGDLGPGVEHKAGVDALRAETFRALLPGARAVVVSIGEAPWTERTGGSKERAVQMNGLSNVNILRAAAEAKVPRVVLVNATMPQWGLLAGYREGKEMAEAEAKRFLDTSGLDAGSCTVLVMKPSVISGTKYWGSVPLPFGVAMEPMRLVMRCFAGPCAWLEGKAPGLFGGVLRPAVRVEELAAAAADAIAGEGRGHRTLETGELVGYPVVS</sequence>
<evidence type="ECO:0000313" key="2">
    <source>
        <dbReference type="EMBL" id="CAD9647431.1"/>
    </source>
</evidence>
<reference evidence="2" key="1">
    <citation type="submission" date="2021-01" db="EMBL/GenBank/DDBJ databases">
        <authorList>
            <person name="Corre E."/>
            <person name="Pelletier E."/>
            <person name="Niang G."/>
            <person name="Scheremetjew M."/>
            <person name="Finn R."/>
            <person name="Kale V."/>
            <person name="Holt S."/>
            <person name="Cochrane G."/>
            <person name="Meng A."/>
            <person name="Brown T."/>
            <person name="Cohen L."/>
        </authorList>
    </citation>
    <scope>NUCLEOTIDE SEQUENCE</scope>
    <source>
        <strain evidence="2">RCC3387</strain>
    </source>
</reference>
<dbReference type="InterPro" id="IPR016040">
    <property type="entry name" value="NAD(P)-bd_dom"/>
</dbReference>
<evidence type="ECO:0000259" key="1">
    <source>
        <dbReference type="Pfam" id="PF13460"/>
    </source>
</evidence>
<dbReference type="PANTHER" id="PTHR12126:SF16">
    <property type="entry name" value="MIOREX COMPLEX COMPONENT 2"/>
    <property type="match status" value="1"/>
</dbReference>
<dbReference type="SUPFAM" id="SSF51735">
    <property type="entry name" value="NAD(P)-binding Rossmann-fold domains"/>
    <property type="match status" value="1"/>
</dbReference>
<accession>A0A6U6XEC1</accession>
<dbReference type="InterPro" id="IPR036291">
    <property type="entry name" value="NAD(P)-bd_dom_sf"/>
</dbReference>
<dbReference type="GO" id="GO:0044877">
    <property type="term" value="F:protein-containing complex binding"/>
    <property type="evidence" value="ECO:0007669"/>
    <property type="project" value="TreeGrafter"/>
</dbReference>
<protein>
    <recommendedName>
        <fullName evidence="1">NAD(P)-binding domain-containing protein</fullName>
    </recommendedName>
</protein>
<feature type="domain" description="NAD(P)-binding" evidence="1">
    <location>
        <begin position="11"/>
        <end position="123"/>
    </location>
</feature>
<dbReference type="AlphaFoldDB" id="A0A6U6XEC1"/>
<gene>
    <name evidence="2" type="ORF">BRAN1462_LOCUS65253</name>
</gene>
<dbReference type="InterPro" id="IPR051207">
    <property type="entry name" value="ComplexI_NDUFA9_subunit"/>
</dbReference>